<dbReference type="Proteomes" id="UP001148838">
    <property type="component" value="Unassembled WGS sequence"/>
</dbReference>
<gene>
    <name evidence="2" type="ORF">ANN_17562</name>
</gene>
<dbReference type="EMBL" id="JAJSOF020000021">
    <property type="protein sequence ID" value="KAJ4437418.1"/>
    <property type="molecule type" value="Genomic_DNA"/>
</dbReference>
<name>A0ABQ8SU85_PERAM</name>
<sequence>MAVLYEGGNEPPGSLKAVKRADVIDERYTDKKINTDEQKFDSERQRHTMSNPGEIDVYIAPPVHGESVGDSGNEECNNPDCLTRTLFEAEAEVRFSNETRDDENDSPESTLEATVLLEVEAELETTTKTRDDKNYNPRSVLNTKYIPQWKKGQTPLIFHQIIILSSRVIHYHFLKTVIQLNILTVVSNEFGVHPIGTADRYSAK</sequence>
<proteinExistence type="predicted"/>
<keyword evidence="3" id="KW-1185">Reference proteome</keyword>
<protein>
    <submittedName>
        <fullName evidence="2">Uncharacterized protein</fullName>
    </submittedName>
</protein>
<comment type="caution">
    <text evidence="2">The sequence shown here is derived from an EMBL/GenBank/DDBJ whole genome shotgun (WGS) entry which is preliminary data.</text>
</comment>
<evidence type="ECO:0000313" key="3">
    <source>
        <dbReference type="Proteomes" id="UP001148838"/>
    </source>
</evidence>
<feature type="compositionally biased region" description="Basic and acidic residues" evidence="1">
    <location>
        <begin position="34"/>
        <end position="46"/>
    </location>
</feature>
<feature type="region of interest" description="Disordered" evidence="1">
    <location>
        <begin position="34"/>
        <end position="59"/>
    </location>
</feature>
<evidence type="ECO:0000256" key="1">
    <source>
        <dbReference type="SAM" id="MobiDB-lite"/>
    </source>
</evidence>
<reference evidence="2 3" key="1">
    <citation type="journal article" date="2022" name="Allergy">
        <title>Genome assembly and annotation of Periplaneta americana reveal a comprehensive cockroach allergen profile.</title>
        <authorList>
            <person name="Wang L."/>
            <person name="Xiong Q."/>
            <person name="Saelim N."/>
            <person name="Wang L."/>
            <person name="Nong W."/>
            <person name="Wan A.T."/>
            <person name="Shi M."/>
            <person name="Liu X."/>
            <person name="Cao Q."/>
            <person name="Hui J.H.L."/>
            <person name="Sookrung N."/>
            <person name="Leung T.F."/>
            <person name="Tungtrongchitr A."/>
            <person name="Tsui S.K.W."/>
        </authorList>
    </citation>
    <scope>NUCLEOTIDE SEQUENCE [LARGE SCALE GENOMIC DNA]</scope>
    <source>
        <strain evidence="2">PWHHKU_190912</strain>
    </source>
</reference>
<evidence type="ECO:0000313" key="2">
    <source>
        <dbReference type="EMBL" id="KAJ4437418.1"/>
    </source>
</evidence>
<organism evidence="2 3">
    <name type="scientific">Periplaneta americana</name>
    <name type="common">American cockroach</name>
    <name type="synonym">Blatta americana</name>
    <dbReference type="NCBI Taxonomy" id="6978"/>
    <lineage>
        <taxon>Eukaryota</taxon>
        <taxon>Metazoa</taxon>
        <taxon>Ecdysozoa</taxon>
        <taxon>Arthropoda</taxon>
        <taxon>Hexapoda</taxon>
        <taxon>Insecta</taxon>
        <taxon>Pterygota</taxon>
        <taxon>Neoptera</taxon>
        <taxon>Polyneoptera</taxon>
        <taxon>Dictyoptera</taxon>
        <taxon>Blattodea</taxon>
        <taxon>Blattoidea</taxon>
        <taxon>Blattidae</taxon>
        <taxon>Blattinae</taxon>
        <taxon>Periplaneta</taxon>
    </lineage>
</organism>
<accession>A0ABQ8SU85</accession>